<feature type="transmembrane region" description="Helical" evidence="11">
    <location>
        <begin position="39"/>
        <end position="60"/>
    </location>
</feature>
<dbReference type="SUPFAM" id="SSF57850">
    <property type="entry name" value="RING/U-box"/>
    <property type="match status" value="1"/>
</dbReference>
<dbReference type="InterPro" id="IPR013083">
    <property type="entry name" value="Znf_RING/FYVE/PHD"/>
</dbReference>
<dbReference type="GO" id="GO:0007165">
    <property type="term" value="P:signal transduction"/>
    <property type="evidence" value="ECO:0007669"/>
    <property type="project" value="InterPro"/>
</dbReference>
<evidence type="ECO:0000256" key="10">
    <source>
        <dbReference type="SAM" id="MobiDB-lite"/>
    </source>
</evidence>
<dbReference type="InterPro" id="IPR036971">
    <property type="entry name" value="PDEase_catalytic_dom_sf"/>
</dbReference>
<gene>
    <name evidence="14" type="ORF">Cvel_2224</name>
</gene>
<dbReference type="InterPro" id="IPR002073">
    <property type="entry name" value="PDEase_catalytic_dom"/>
</dbReference>
<evidence type="ECO:0000256" key="4">
    <source>
        <dbReference type="ARBA" id="ARBA00022771"/>
    </source>
</evidence>
<evidence type="ECO:0000256" key="1">
    <source>
        <dbReference type="ARBA" id="ARBA00004141"/>
    </source>
</evidence>
<keyword evidence="5" id="KW-0378">Hydrolase</keyword>
<dbReference type="PROSITE" id="PS50089">
    <property type="entry name" value="ZF_RING_2"/>
    <property type="match status" value="1"/>
</dbReference>
<dbReference type="InterPro" id="IPR027370">
    <property type="entry name" value="Znf-RING_euk"/>
</dbReference>
<evidence type="ECO:0000256" key="5">
    <source>
        <dbReference type="ARBA" id="ARBA00022801"/>
    </source>
</evidence>
<evidence type="ECO:0000259" key="13">
    <source>
        <dbReference type="PROSITE" id="PS51845"/>
    </source>
</evidence>
<dbReference type="Gene3D" id="1.10.1300.10">
    <property type="entry name" value="3'5'-cyclic nucleotide phosphodiesterase, catalytic domain"/>
    <property type="match status" value="1"/>
</dbReference>
<feature type="transmembrane region" description="Helical" evidence="11">
    <location>
        <begin position="7"/>
        <end position="27"/>
    </location>
</feature>
<dbReference type="PROSITE" id="PS00518">
    <property type="entry name" value="ZF_RING_1"/>
    <property type="match status" value="1"/>
</dbReference>
<feature type="region of interest" description="Disordered" evidence="10">
    <location>
        <begin position="471"/>
        <end position="536"/>
    </location>
</feature>
<dbReference type="VEuPathDB" id="CryptoDB:Cvel_2224"/>
<keyword evidence="4 9" id="KW-0863">Zinc-finger</keyword>
<keyword evidence="2 11" id="KW-0812">Transmembrane</keyword>
<dbReference type="Gene3D" id="1.20.120.350">
    <property type="entry name" value="Voltage-gated potassium channels. Chain C"/>
    <property type="match status" value="1"/>
</dbReference>
<evidence type="ECO:0000313" key="14">
    <source>
        <dbReference type="EMBL" id="CEM54688.1"/>
    </source>
</evidence>
<keyword evidence="3" id="KW-0479">Metal-binding</keyword>
<protein>
    <recommendedName>
        <fullName evidence="15">RING-type domain-containing protein</fullName>
    </recommendedName>
</protein>
<dbReference type="Pfam" id="PF13445">
    <property type="entry name" value="zf-RING_UBOX"/>
    <property type="match status" value="1"/>
</dbReference>
<feature type="region of interest" description="Disordered" evidence="10">
    <location>
        <begin position="385"/>
        <end position="458"/>
    </location>
</feature>
<feature type="region of interest" description="Disordered" evidence="10">
    <location>
        <begin position="203"/>
        <end position="230"/>
    </location>
</feature>
<feature type="compositionally biased region" description="Low complexity" evidence="10">
    <location>
        <begin position="471"/>
        <end position="488"/>
    </location>
</feature>
<proteinExistence type="predicted"/>
<dbReference type="SMART" id="SM00184">
    <property type="entry name" value="RING"/>
    <property type="match status" value="1"/>
</dbReference>
<organism evidence="14">
    <name type="scientific">Chromera velia CCMP2878</name>
    <dbReference type="NCBI Taxonomy" id="1169474"/>
    <lineage>
        <taxon>Eukaryota</taxon>
        <taxon>Sar</taxon>
        <taxon>Alveolata</taxon>
        <taxon>Colpodellida</taxon>
        <taxon>Chromeraceae</taxon>
        <taxon>Chromera</taxon>
    </lineage>
</organism>
<feature type="compositionally biased region" description="Basic and acidic residues" evidence="10">
    <location>
        <begin position="206"/>
        <end position="217"/>
    </location>
</feature>
<keyword evidence="8 11" id="KW-0472">Membrane</keyword>
<dbReference type="InterPro" id="IPR017907">
    <property type="entry name" value="Znf_RING_CS"/>
</dbReference>
<reference evidence="14" key="1">
    <citation type="submission" date="2014-11" db="EMBL/GenBank/DDBJ databases">
        <authorList>
            <person name="Otto D Thomas"/>
            <person name="Naeem Raeece"/>
        </authorList>
    </citation>
    <scope>NUCLEOTIDE SEQUENCE</scope>
</reference>
<keyword evidence="6" id="KW-0862">Zinc</keyword>
<comment type="subcellular location">
    <subcellularLocation>
        <location evidence="1">Membrane</location>
        <topology evidence="1">Multi-pass membrane protein</topology>
    </subcellularLocation>
</comment>
<evidence type="ECO:0000256" key="9">
    <source>
        <dbReference type="PROSITE-ProRule" id="PRU00175"/>
    </source>
</evidence>
<evidence type="ECO:0008006" key="15">
    <source>
        <dbReference type="Google" id="ProtNLM"/>
    </source>
</evidence>
<dbReference type="GO" id="GO:0008270">
    <property type="term" value="F:zinc ion binding"/>
    <property type="evidence" value="ECO:0007669"/>
    <property type="project" value="UniProtKB-KW"/>
</dbReference>
<dbReference type="EMBL" id="CDMZ01005809">
    <property type="protein sequence ID" value="CEM54688.1"/>
    <property type="molecule type" value="Genomic_DNA"/>
</dbReference>
<sequence>MNHIATEITIIVLVFGYLLLVFAILLFQEDFDEKTLFALNVVDLIILCLCSVEISLKTFAVGVRYIRDWWNILDAVIVLISLVLSAVTMALSGNEDLQRYSRIRGVLRLLRVMVIFRRVSETRSSLHRLRQMDLTLATPLEKCTYLLARIEHDRMVPQNRRQDAKTVAETLARGDLFEPVQADVDDRDDLAFKTEASAWLSTAKQKTTENGKLERSPTHFARVKMRREGIQHRDQSMLGEGGEGGENDDFFILTAAGGDGPDSPMHSQDPTAKGGGALVGQDLSMVPGAVPTSPLVMRQTMDSVDKWTFDVFALEELTDGHSLSCLLFHLSKKHSLTDAFQLPGPQWRNLTLSVEAGYRKENSYRNSMHAADVLQGTYFLLTGGEVSDREPPSVSPPVTRPVRHRSESRVQPAEGAAANDTPPARGEASASAGSDGKASEGKHSSSVGTPGIEKRRRVVQAAAEVPACSASSCSSSSARCPPSSSSAPDPQRSREKERERESGWFHDLTKEGVEPNPGPGPGHCQEEGEGLTQRSEEEKPFNPAKCLIAQRMLKKFRRQCARAWVKKRYICAAKAECPICLQQFRYSKHEDLTRQARVLKCGHSVCCECIPILRSTGAVRTGRLRLLKPYPKRKFQCPVCRAPQHCAYPTPINYSLMAVVCQEIEDRRPDIPLGMKHLISLLREIRDAPQVLRRVWKYHWRDQDSAEEGHVIVEVCVRRRAASVKPYKIQIPDFQKEDAEDLLNVLLTDAKKLRDEGASQSSGGRGGAGGVKESQKVWFKWFDLL</sequence>
<name>A0A0G4IBZ8_9ALVE</name>
<feature type="domain" description="PDEase" evidence="13">
    <location>
        <begin position="289"/>
        <end position="382"/>
    </location>
</feature>
<evidence type="ECO:0000256" key="7">
    <source>
        <dbReference type="ARBA" id="ARBA00022989"/>
    </source>
</evidence>
<dbReference type="GO" id="GO:0016020">
    <property type="term" value="C:membrane"/>
    <property type="evidence" value="ECO:0007669"/>
    <property type="project" value="UniProtKB-SubCell"/>
</dbReference>
<feature type="compositionally biased region" description="Low complexity" evidence="10">
    <location>
        <begin position="426"/>
        <end position="436"/>
    </location>
</feature>
<dbReference type="PROSITE" id="PS51845">
    <property type="entry name" value="PDEASE_I_2"/>
    <property type="match status" value="1"/>
</dbReference>
<dbReference type="Gene3D" id="3.30.40.10">
    <property type="entry name" value="Zinc/RING finger domain, C3HC4 (zinc finger)"/>
    <property type="match status" value="1"/>
</dbReference>
<dbReference type="InterPro" id="IPR005821">
    <property type="entry name" value="Ion_trans_dom"/>
</dbReference>
<evidence type="ECO:0000256" key="2">
    <source>
        <dbReference type="ARBA" id="ARBA00022692"/>
    </source>
</evidence>
<dbReference type="GO" id="GO:0005216">
    <property type="term" value="F:monoatomic ion channel activity"/>
    <property type="evidence" value="ECO:0007669"/>
    <property type="project" value="InterPro"/>
</dbReference>
<feature type="domain" description="RING-type" evidence="12">
    <location>
        <begin position="577"/>
        <end position="641"/>
    </location>
</feature>
<evidence type="ECO:0000256" key="3">
    <source>
        <dbReference type="ARBA" id="ARBA00022723"/>
    </source>
</evidence>
<dbReference type="InterPro" id="IPR027359">
    <property type="entry name" value="Volt_channel_dom_sf"/>
</dbReference>
<dbReference type="SUPFAM" id="SSF81324">
    <property type="entry name" value="Voltage-gated potassium channels"/>
    <property type="match status" value="1"/>
</dbReference>
<evidence type="ECO:0000256" key="8">
    <source>
        <dbReference type="ARBA" id="ARBA00023136"/>
    </source>
</evidence>
<accession>A0A0G4IBZ8</accession>
<feature type="transmembrane region" description="Helical" evidence="11">
    <location>
        <begin position="72"/>
        <end position="91"/>
    </location>
</feature>
<dbReference type="SUPFAM" id="SSF109604">
    <property type="entry name" value="HD-domain/PDEase-like"/>
    <property type="match status" value="1"/>
</dbReference>
<dbReference type="Pfam" id="PF00520">
    <property type="entry name" value="Ion_trans"/>
    <property type="match status" value="1"/>
</dbReference>
<dbReference type="GO" id="GO:0004114">
    <property type="term" value="F:3',5'-cyclic-nucleotide phosphodiesterase activity"/>
    <property type="evidence" value="ECO:0007669"/>
    <property type="project" value="InterPro"/>
</dbReference>
<feature type="compositionally biased region" description="Basic and acidic residues" evidence="10">
    <location>
        <begin position="491"/>
        <end position="513"/>
    </location>
</feature>
<dbReference type="PANTHER" id="PTHR11347">
    <property type="entry name" value="CYCLIC NUCLEOTIDE PHOSPHODIESTERASE"/>
    <property type="match status" value="1"/>
</dbReference>
<keyword evidence="7 11" id="KW-1133">Transmembrane helix</keyword>
<evidence type="ECO:0000256" key="6">
    <source>
        <dbReference type="ARBA" id="ARBA00022833"/>
    </source>
</evidence>
<evidence type="ECO:0000259" key="12">
    <source>
        <dbReference type="PROSITE" id="PS50089"/>
    </source>
</evidence>
<evidence type="ECO:0000256" key="11">
    <source>
        <dbReference type="SAM" id="Phobius"/>
    </source>
</evidence>
<dbReference type="InterPro" id="IPR001841">
    <property type="entry name" value="Znf_RING"/>
</dbReference>
<dbReference type="AlphaFoldDB" id="A0A0G4IBZ8"/>